<comment type="caution">
    <text evidence="3">The sequence shown here is derived from an EMBL/GenBank/DDBJ whole genome shotgun (WGS) entry which is preliminary data.</text>
</comment>
<proteinExistence type="inferred from homology"/>
<dbReference type="InterPro" id="IPR029052">
    <property type="entry name" value="Metallo-depent_PP-like"/>
</dbReference>
<evidence type="ECO:0000313" key="3">
    <source>
        <dbReference type="EMBL" id="PHG56660.1"/>
    </source>
</evidence>
<dbReference type="InterPro" id="IPR019079">
    <property type="entry name" value="Capsule_synth_CapA"/>
</dbReference>
<evidence type="ECO:0000256" key="1">
    <source>
        <dbReference type="ARBA" id="ARBA00005662"/>
    </source>
</evidence>
<feature type="domain" description="Capsule synthesis protein CapA" evidence="2">
    <location>
        <begin position="75"/>
        <end position="322"/>
    </location>
</feature>
<reference evidence="3 4" key="1">
    <citation type="submission" date="2017-09" db="EMBL/GenBank/DDBJ databases">
        <title>Large-scale bioinformatics analysis of Bacillus genomes uncovers conserved roles of natural products in bacterial physiology.</title>
        <authorList>
            <consortium name="Agbiome Team Llc"/>
            <person name="Bleich R.M."/>
            <person name="Grubbs K.J."/>
            <person name="Santa Maria K.C."/>
            <person name="Allen S.E."/>
            <person name="Farag S."/>
            <person name="Shank E.A."/>
            <person name="Bowers A."/>
        </authorList>
    </citation>
    <scope>NUCLEOTIDE SEQUENCE [LARGE SCALE GENOMIC DNA]</scope>
    <source>
        <strain evidence="3 4">AFS029838</strain>
    </source>
</reference>
<name>A0A2C5PFR9_9BACI</name>
<dbReference type="SUPFAM" id="SSF56300">
    <property type="entry name" value="Metallo-dependent phosphatases"/>
    <property type="match status" value="1"/>
</dbReference>
<sequence length="411" mass="46415">MLFNIKKINCVFITLTSAFLLQSCGNSEDNTNFKQAKASEASNENIVRTPNWIGKSPMLQSPGFNKDKKIEAVVNLMATGDNLYHQSVINDGKQKDDSYDYHYIYEDIKEAVQSSDISVVNQETPIAGNSLGLRGYPIFNTPEEVGAALVDTGFNVVTQATNHIMDMEMVGVLNTNNYWRKYSKVTKLGINDSPEERKQIKLINKNGINFALLNYTFDLNGKKIPNDKSWSVNIIDKKTIKDDVQKAKQKADIVLVMMHWGKEYTFTPTNEQKDLAQYLSDLGVDVVIGNHPHVIQPVEWKQNKEGHQTLIYYALGNLVSSQEKLITMVGGLSYVQFVKYMDGTTGIRQAALIPIVTHYTDGKKNFKIKFLENYTEESSKNHGINRFDGPVSLNNFKEIPKSILGDWYKGE</sequence>
<evidence type="ECO:0000313" key="4">
    <source>
        <dbReference type="Proteomes" id="UP000222503"/>
    </source>
</evidence>
<dbReference type="RefSeq" id="WP_098995800.1">
    <property type="nucleotide sequence ID" value="NZ_NUUQ01000063.1"/>
</dbReference>
<dbReference type="AlphaFoldDB" id="A0A2C5PFR9"/>
<accession>A0A2C5PFR9</accession>
<dbReference type="Proteomes" id="UP000222503">
    <property type="component" value="Unassembled WGS sequence"/>
</dbReference>
<dbReference type="PROSITE" id="PS51257">
    <property type="entry name" value="PROKAR_LIPOPROTEIN"/>
    <property type="match status" value="1"/>
</dbReference>
<dbReference type="PANTHER" id="PTHR33393:SF12">
    <property type="entry name" value="CAPSULE BIOSYNTHESIS PROTEIN CAPA"/>
    <property type="match status" value="1"/>
</dbReference>
<organism evidence="3 4">
    <name type="scientific">Bacillus wiedmannii</name>
    <dbReference type="NCBI Taxonomy" id="1890302"/>
    <lineage>
        <taxon>Bacteria</taxon>
        <taxon>Bacillati</taxon>
        <taxon>Bacillota</taxon>
        <taxon>Bacilli</taxon>
        <taxon>Bacillales</taxon>
        <taxon>Bacillaceae</taxon>
        <taxon>Bacillus</taxon>
        <taxon>Bacillus cereus group</taxon>
    </lineage>
</organism>
<gene>
    <name evidence="3" type="ORF">COI65_25415</name>
</gene>
<dbReference type="CDD" id="cd07381">
    <property type="entry name" value="MPP_CapA"/>
    <property type="match status" value="1"/>
</dbReference>
<dbReference type="EMBL" id="NUUQ01000063">
    <property type="protein sequence ID" value="PHG56660.1"/>
    <property type="molecule type" value="Genomic_DNA"/>
</dbReference>
<comment type="similarity">
    <text evidence="1">Belongs to the CapA family.</text>
</comment>
<dbReference type="SMART" id="SM00854">
    <property type="entry name" value="PGA_cap"/>
    <property type="match status" value="1"/>
</dbReference>
<dbReference type="Gene3D" id="3.60.21.10">
    <property type="match status" value="1"/>
</dbReference>
<protein>
    <submittedName>
        <fullName evidence="3">Capsular biosynthesis protein</fullName>
    </submittedName>
</protein>
<dbReference type="InterPro" id="IPR052169">
    <property type="entry name" value="CW_Biosynth-Accessory"/>
</dbReference>
<dbReference type="PANTHER" id="PTHR33393">
    <property type="entry name" value="POLYGLUTAMINE SYNTHESIS ACCESSORY PROTEIN RV0574C-RELATED"/>
    <property type="match status" value="1"/>
</dbReference>
<evidence type="ECO:0000259" key="2">
    <source>
        <dbReference type="SMART" id="SM00854"/>
    </source>
</evidence>
<dbReference type="Pfam" id="PF09587">
    <property type="entry name" value="PGA_cap"/>
    <property type="match status" value="1"/>
</dbReference>